<dbReference type="InterPro" id="IPR001789">
    <property type="entry name" value="Sig_transdc_resp-reg_receiver"/>
</dbReference>
<comment type="caution">
    <text evidence="3">The sequence shown here is derived from an EMBL/GenBank/DDBJ whole genome shotgun (WGS) entry which is preliminary data.</text>
</comment>
<name>A0A6L9UGA1_9HYPH</name>
<dbReference type="EMBL" id="WUEY01000016">
    <property type="protein sequence ID" value="NEI73186.1"/>
    <property type="molecule type" value="Genomic_DNA"/>
</dbReference>
<dbReference type="RefSeq" id="WP_163991263.1">
    <property type="nucleotide sequence ID" value="NZ_WUEY01000016.1"/>
</dbReference>
<organism evidence="3 4">
    <name type="scientific">Rhizobium lusitanum</name>
    <dbReference type="NCBI Taxonomy" id="293958"/>
    <lineage>
        <taxon>Bacteria</taxon>
        <taxon>Pseudomonadati</taxon>
        <taxon>Pseudomonadota</taxon>
        <taxon>Alphaproteobacteria</taxon>
        <taxon>Hyphomicrobiales</taxon>
        <taxon>Rhizobiaceae</taxon>
        <taxon>Rhizobium/Agrobacterium group</taxon>
        <taxon>Rhizobium</taxon>
    </lineage>
</organism>
<reference evidence="3 4" key="1">
    <citation type="submission" date="2019-12" db="EMBL/GenBank/DDBJ databases">
        <title>Rhizobium genotypes associated with high levels of biological nitrogen fixation by grain legumes in a temperate-maritime cropping system.</title>
        <authorList>
            <person name="Maluk M."/>
            <person name="Francesc Ferrando Molina F."/>
            <person name="Lopez Del Egido L."/>
            <person name="Lafos M."/>
            <person name="Langarica-Fuentes A."/>
            <person name="Gebre Yohannes G."/>
            <person name="Young M.W."/>
            <person name="Martin P."/>
            <person name="Gantlett R."/>
            <person name="Kenicer G."/>
            <person name="Hawes C."/>
            <person name="Begg G.S."/>
            <person name="Quilliam R.S."/>
            <person name="Squire G.R."/>
            <person name="Poole P.S."/>
            <person name="Young P.W."/>
            <person name="Iannetta P.M."/>
            <person name="James E.K."/>
        </authorList>
    </citation>
    <scope>NUCLEOTIDE SEQUENCE [LARGE SCALE GENOMIC DNA]</scope>
    <source>
        <strain evidence="3 4">JHI1118</strain>
    </source>
</reference>
<dbReference type="Proteomes" id="UP000483035">
    <property type="component" value="Unassembled WGS sequence"/>
</dbReference>
<evidence type="ECO:0000313" key="3">
    <source>
        <dbReference type="EMBL" id="NEI73186.1"/>
    </source>
</evidence>
<evidence type="ECO:0000256" key="1">
    <source>
        <dbReference type="PROSITE-ProRule" id="PRU00169"/>
    </source>
</evidence>
<sequence length="57" mass="6156">MEEIDVRSRTTSLRLTILVAEDDHVLALETAHALARSGVRVVVSVQTGEAPVTLVDD</sequence>
<gene>
    <name evidence="3" type="ORF">GR212_26860</name>
</gene>
<dbReference type="AlphaFoldDB" id="A0A6L9UGA1"/>
<dbReference type="SUPFAM" id="SSF52172">
    <property type="entry name" value="CheY-like"/>
    <property type="match status" value="1"/>
</dbReference>
<dbReference type="PROSITE" id="PS50110">
    <property type="entry name" value="RESPONSE_REGULATORY"/>
    <property type="match status" value="1"/>
</dbReference>
<dbReference type="InterPro" id="IPR011006">
    <property type="entry name" value="CheY-like_superfamily"/>
</dbReference>
<feature type="domain" description="Response regulatory" evidence="2">
    <location>
        <begin position="16"/>
        <end position="57"/>
    </location>
</feature>
<evidence type="ECO:0000313" key="4">
    <source>
        <dbReference type="Proteomes" id="UP000483035"/>
    </source>
</evidence>
<protein>
    <recommendedName>
        <fullName evidence="2">Response regulatory domain-containing protein</fullName>
    </recommendedName>
</protein>
<accession>A0A6L9UGA1</accession>
<evidence type="ECO:0000259" key="2">
    <source>
        <dbReference type="PROSITE" id="PS50110"/>
    </source>
</evidence>
<proteinExistence type="predicted"/>
<comment type="caution">
    <text evidence="1">Lacks conserved residue(s) required for the propagation of feature annotation.</text>
</comment>
<dbReference type="GO" id="GO:0000160">
    <property type="term" value="P:phosphorelay signal transduction system"/>
    <property type="evidence" value="ECO:0007669"/>
    <property type="project" value="InterPro"/>
</dbReference>